<feature type="transmembrane region" description="Helical" evidence="5">
    <location>
        <begin position="56"/>
        <end position="77"/>
    </location>
</feature>
<dbReference type="PANTHER" id="PTHR13929">
    <property type="entry name" value="1,4-DIHYDROXY-2-NAPHTHOATE OCTAPRENYLTRANSFERASE"/>
    <property type="match status" value="1"/>
</dbReference>
<feature type="transmembrane region" description="Helical" evidence="5">
    <location>
        <begin position="159"/>
        <end position="180"/>
    </location>
</feature>
<dbReference type="GO" id="GO:0016020">
    <property type="term" value="C:membrane"/>
    <property type="evidence" value="ECO:0007669"/>
    <property type="project" value="UniProtKB-SubCell"/>
</dbReference>
<dbReference type="Proteomes" id="UP001344447">
    <property type="component" value="Unassembled WGS sequence"/>
</dbReference>
<dbReference type="EMBL" id="JAVFKY010000005">
    <property type="protein sequence ID" value="KAK5576226.1"/>
    <property type="molecule type" value="Genomic_DNA"/>
</dbReference>
<protein>
    <submittedName>
        <fullName evidence="6">Uncharacterized protein</fullName>
    </submittedName>
</protein>
<keyword evidence="3 5" id="KW-1133">Transmembrane helix</keyword>
<comment type="caution">
    <text evidence="6">The sequence shown here is derived from an EMBL/GenBank/DDBJ whole genome shotgun (WGS) entry which is preliminary data.</text>
</comment>
<dbReference type="GO" id="GO:0004659">
    <property type="term" value="F:prenyltransferase activity"/>
    <property type="evidence" value="ECO:0007669"/>
    <property type="project" value="InterPro"/>
</dbReference>
<dbReference type="InterPro" id="IPR026046">
    <property type="entry name" value="UBIAD1"/>
</dbReference>
<gene>
    <name evidence="6" type="ORF">RB653_007367</name>
</gene>
<dbReference type="PANTHER" id="PTHR13929:SF4">
    <property type="entry name" value="PRENYLTRANSFERASE-RELATED"/>
    <property type="match status" value="1"/>
</dbReference>
<keyword evidence="4 5" id="KW-0472">Membrane</keyword>
<feature type="transmembrane region" description="Helical" evidence="5">
    <location>
        <begin position="293"/>
        <end position="313"/>
    </location>
</feature>
<evidence type="ECO:0000313" key="7">
    <source>
        <dbReference type="Proteomes" id="UP001344447"/>
    </source>
</evidence>
<dbReference type="GO" id="GO:0042371">
    <property type="term" value="P:vitamin K biosynthetic process"/>
    <property type="evidence" value="ECO:0007669"/>
    <property type="project" value="TreeGrafter"/>
</dbReference>
<evidence type="ECO:0000256" key="5">
    <source>
        <dbReference type="SAM" id="Phobius"/>
    </source>
</evidence>
<comment type="subcellular location">
    <subcellularLocation>
        <location evidence="1">Membrane</location>
        <topology evidence="1">Multi-pass membrane protein</topology>
    </subcellularLocation>
</comment>
<feature type="transmembrane region" description="Helical" evidence="5">
    <location>
        <begin position="264"/>
        <end position="281"/>
    </location>
</feature>
<dbReference type="Pfam" id="PF01040">
    <property type="entry name" value="UbiA"/>
    <property type="match status" value="1"/>
</dbReference>
<dbReference type="GO" id="GO:0009234">
    <property type="term" value="P:menaquinone biosynthetic process"/>
    <property type="evidence" value="ECO:0007669"/>
    <property type="project" value="TreeGrafter"/>
</dbReference>
<dbReference type="InterPro" id="IPR000537">
    <property type="entry name" value="UbiA_prenyltransferase"/>
</dbReference>
<evidence type="ECO:0000313" key="6">
    <source>
        <dbReference type="EMBL" id="KAK5576226.1"/>
    </source>
</evidence>
<evidence type="ECO:0000256" key="3">
    <source>
        <dbReference type="ARBA" id="ARBA00022989"/>
    </source>
</evidence>
<keyword evidence="7" id="KW-1185">Reference proteome</keyword>
<feature type="transmembrane region" description="Helical" evidence="5">
    <location>
        <begin position="108"/>
        <end position="130"/>
    </location>
</feature>
<evidence type="ECO:0000256" key="4">
    <source>
        <dbReference type="ARBA" id="ARBA00023136"/>
    </source>
</evidence>
<feature type="transmembrane region" description="Helical" evidence="5">
    <location>
        <begin position="21"/>
        <end position="44"/>
    </location>
</feature>
<keyword evidence="2 5" id="KW-0812">Transmembrane</keyword>
<reference evidence="6 7" key="1">
    <citation type="submission" date="2023-11" db="EMBL/GenBank/DDBJ databases">
        <title>Dfirmibasis_genome.</title>
        <authorList>
            <person name="Edelbroek B."/>
            <person name="Kjellin J."/>
            <person name="Jerlstrom-Hultqvist J."/>
            <person name="Soderbom F."/>
        </authorList>
    </citation>
    <scope>NUCLEOTIDE SEQUENCE [LARGE SCALE GENOMIC DNA]</scope>
    <source>
        <strain evidence="6 7">TNS-C-14</strain>
    </source>
</reference>
<feature type="transmembrane region" description="Helical" evidence="5">
    <location>
        <begin position="186"/>
        <end position="206"/>
    </location>
</feature>
<organism evidence="6 7">
    <name type="scientific">Dictyostelium firmibasis</name>
    <dbReference type="NCBI Taxonomy" id="79012"/>
    <lineage>
        <taxon>Eukaryota</taxon>
        <taxon>Amoebozoa</taxon>
        <taxon>Evosea</taxon>
        <taxon>Eumycetozoa</taxon>
        <taxon>Dictyostelia</taxon>
        <taxon>Dictyosteliales</taxon>
        <taxon>Dictyosteliaceae</taxon>
        <taxon>Dictyostelium</taxon>
    </lineage>
</organism>
<accession>A0AAN7YNY6</accession>
<evidence type="ECO:0000256" key="1">
    <source>
        <dbReference type="ARBA" id="ARBA00004141"/>
    </source>
</evidence>
<name>A0AAN7YNY6_9MYCE</name>
<sequence length="316" mass="36507">MFKNYLKKTTIMEHIKKYIKACRPVPSSLVVFPISMAIAFGYSYCSSTSNNHCEEFNIPLTIICSIVSLLLFQYGFIINSVIDYLTGIDDDQTFDRTLFDSNNSLGDLYKYCFGIISIVFLSCVFPIYWFSKSIESYWLLIKLISFEFFFSSTYTFSKYIGLGGFFVAFCYCIPVSYIYLALTNQYISIFEYSHPLMICSLIYIFYGHTAIVSNCIRDHETDEAAGIYTITRILGLKQSILFLLSLYLSVIILQFYLMLTYGNYFFLLVLITFSMNLISLYKKYLEKGRPIINWGNGIAFLVPFTLFNLAVLLGTW</sequence>
<evidence type="ECO:0000256" key="2">
    <source>
        <dbReference type="ARBA" id="ARBA00022692"/>
    </source>
</evidence>
<dbReference type="AlphaFoldDB" id="A0AAN7YNY6"/>
<feature type="transmembrane region" description="Helical" evidence="5">
    <location>
        <begin position="240"/>
        <end position="258"/>
    </location>
</feature>
<proteinExistence type="predicted"/>